<dbReference type="OrthoDB" id="1524091at2"/>
<dbReference type="CDD" id="cd00156">
    <property type="entry name" value="REC"/>
    <property type="match status" value="1"/>
</dbReference>
<evidence type="ECO:0000313" key="5">
    <source>
        <dbReference type="EMBL" id="PHN07925.1"/>
    </source>
</evidence>
<evidence type="ECO:0000256" key="3">
    <source>
        <dbReference type="PROSITE-ProRule" id="PRU00169"/>
    </source>
</evidence>
<dbReference type="SUPFAM" id="SSF52172">
    <property type="entry name" value="CheY-like"/>
    <property type="match status" value="1"/>
</dbReference>
<dbReference type="PANTHER" id="PTHR44591">
    <property type="entry name" value="STRESS RESPONSE REGULATOR PROTEIN 1"/>
    <property type="match status" value="1"/>
</dbReference>
<accession>A0A2D0NHF9</accession>
<dbReference type="InterPro" id="IPR001789">
    <property type="entry name" value="Sig_transdc_resp-reg_receiver"/>
</dbReference>
<proteinExistence type="predicted"/>
<reference evidence="5 6" key="1">
    <citation type="submission" date="2017-10" db="EMBL/GenBank/DDBJ databases">
        <title>The draft genome sequence of Lewinella nigricans NBRC 102662.</title>
        <authorList>
            <person name="Wang K."/>
        </authorList>
    </citation>
    <scope>NUCLEOTIDE SEQUENCE [LARGE SCALE GENOMIC DNA]</scope>
    <source>
        <strain evidence="5 6">NBRC 102662</strain>
    </source>
</reference>
<gene>
    <name evidence="5" type="ORF">CRP01_03995</name>
</gene>
<keyword evidence="1 3" id="KW-0597">Phosphoprotein</keyword>
<feature type="domain" description="Response regulatory" evidence="4">
    <location>
        <begin position="3"/>
        <end position="128"/>
    </location>
</feature>
<evidence type="ECO:0000256" key="1">
    <source>
        <dbReference type="ARBA" id="ARBA00022553"/>
    </source>
</evidence>
<comment type="caution">
    <text evidence="5">The sequence shown here is derived from an EMBL/GenBank/DDBJ whole genome shotgun (WGS) entry which is preliminary data.</text>
</comment>
<protein>
    <submittedName>
        <fullName evidence="5">Response regulator</fullName>
    </submittedName>
</protein>
<dbReference type="Pfam" id="PF00072">
    <property type="entry name" value="Response_reg"/>
    <property type="match status" value="1"/>
</dbReference>
<dbReference type="SMART" id="SM00448">
    <property type="entry name" value="REC"/>
    <property type="match status" value="1"/>
</dbReference>
<dbReference type="Proteomes" id="UP000223913">
    <property type="component" value="Unassembled WGS sequence"/>
</dbReference>
<evidence type="ECO:0000259" key="4">
    <source>
        <dbReference type="PROSITE" id="PS50110"/>
    </source>
</evidence>
<organism evidence="5 6">
    <name type="scientific">Flavilitoribacter nigricans (strain ATCC 23147 / DSM 23189 / NBRC 102662 / NCIMB 1420 / SS-2)</name>
    <name type="common">Lewinella nigricans</name>
    <dbReference type="NCBI Taxonomy" id="1122177"/>
    <lineage>
        <taxon>Bacteria</taxon>
        <taxon>Pseudomonadati</taxon>
        <taxon>Bacteroidota</taxon>
        <taxon>Saprospiria</taxon>
        <taxon>Saprospirales</taxon>
        <taxon>Lewinellaceae</taxon>
        <taxon>Flavilitoribacter</taxon>
    </lineage>
</organism>
<dbReference type="InterPro" id="IPR050595">
    <property type="entry name" value="Bact_response_regulator"/>
</dbReference>
<evidence type="ECO:0000256" key="2">
    <source>
        <dbReference type="ARBA" id="ARBA00023012"/>
    </source>
</evidence>
<dbReference type="InterPro" id="IPR011006">
    <property type="entry name" value="CheY-like_superfamily"/>
</dbReference>
<dbReference type="EMBL" id="PDUD01000004">
    <property type="protein sequence ID" value="PHN07925.1"/>
    <property type="molecule type" value="Genomic_DNA"/>
</dbReference>
<dbReference type="AlphaFoldDB" id="A0A2D0NHF9"/>
<name>A0A2D0NHF9_FLAN2</name>
<dbReference type="PANTHER" id="PTHR44591:SF14">
    <property type="entry name" value="PROTEIN PILG"/>
    <property type="match status" value="1"/>
</dbReference>
<feature type="modified residue" description="4-aspartylphosphate" evidence="3">
    <location>
        <position position="58"/>
    </location>
</feature>
<keyword evidence="6" id="KW-1185">Reference proteome</keyword>
<sequence>MHRIFFVDDSSTEQMFFKLLVRIKKLPLEVETFFNPMSALEALEAKSKEEWPDAIISDIKMPLMDGFQFADAFQDKYFSQNPSMLFFLCSSSIRSQDTERADSHPAISCYLEKPLNEDKINGQIISRLKQKTF</sequence>
<dbReference type="GO" id="GO:0000160">
    <property type="term" value="P:phosphorelay signal transduction system"/>
    <property type="evidence" value="ECO:0007669"/>
    <property type="project" value="UniProtKB-KW"/>
</dbReference>
<dbReference type="RefSeq" id="WP_099148714.1">
    <property type="nucleotide sequence ID" value="NZ_PDUD01000004.1"/>
</dbReference>
<keyword evidence="2" id="KW-0902">Two-component regulatory system</keyword>
<dbReference type="PROSITE" id="PS50110">
    <property type="entry name" value="RESPONSE_REGULATORY"/>
    <property type="match status" value="1"/>
</dbReference>
<evidence type="ECO:0000313" key="6">
    <source>
        <dbReference type="Proteomes" id="UP000223913"/>
    </source>
</evidence>
<dbReference type="Gene3D" id="3.40.50.2300">
    <property type="match status" value="1"/>
</dbReference>